<keyword evidence="4" id="KW-1185">Reference proteome</keyword>
<dbReference type="OrthoDB" id="139410at2"/>
<dbReference type="EMBL" id="LRFC01000038">
    <property type="protein sequence ID" value="KZE64054.1"/>
    <property type="molecule type" value="Genomic_DNA"/>
</dbReference>
<evidence type="ECO:0000313" key="4">
    <source>
        <dbReference type="Proteomes" id="UP000076567"/>
    </source>
</evidence>
<accession>A0A165MZL5</accession>
<comment type="caution">
    <text evidence="3">The sequence shown here is derived from an EMBL/GenBank/DDBJ whole genome shotgun (WGS) entry which is preliminary data.</text>
</comment>
<protein>
    <submittedName>
        <fullName evidence="3">Glycosyltransferase</fullName>
    </submittedName>
</protein>
<dbReference type="SUPFAM" id="SSF53756">
    <property type="entry name" value="UDP-Glycosyltransferase/glycogen phosphorylase"/>
    <property type="match status" value="1"/>
</dbReference>
<evidence type="ECO:0000313" key="3">
    <source>
        <dbReference type="EMBL" id="KZE64054.1"/>
    </source>
</evidence>
<dbReference type="AlphaFoldDB" id="A0A165MZL5"/>
<sequence length="350" mass="40337">MNVLLLTDKLTTGGAEIYFCNLENNLPEDEVTIYTAAGPGELFSHIKHKDRFLELRRSNPLYNFWRVRKLILKEKINMIHANSLRAVLLLLFIRLTILQSFHCIYTKHNVTILERQAPPLMALLLNYFVTRVITVSNFERENLIDLGVHKHKIITIYNGVDLNQFRYQDKKTGLVFKVGILARISEEKNHALFLDVANELKEYKNIEFYVAGDGPSFHLVSEKIKELNLEDTVKLVGNIQNPERFINEMDVLLLTSKREVFPMVVLEAMAVGTPMISIDKGGIKEAIKNNETGILIPNHSIEAFSCKIKELKQDKALRLKLTQKARVKVIREFSLDQMVNLTYKEYSRHG</sequence>
<organism evidence="3 4">
    <name type="scientific">Fictibacillus phosphorivorans</name>
    <dbReference type="NCBI Taxonomy" id="1221500"/>
    <lineage>
        <taxon>Bacteria</taxon>
        <taxon>Bacillati</taxon>
        <taxon>Bacillota</taxon>
        <taxon>Bacilli</taxon>
        <taxon>Bacillales</taxon>
        <taxon>Fictibacillaceae</taxon>
        <taxon>Fictibacillus</taxon>
    </lineage>
</organism>
<dbReference type="CDD" id="cd03819">
    <property type="entry name" value="GT4_WavL-like"/>
    <property type="match status" value="1"/>
</dbReference>
<proteinExistence type="predicted"/>
<gene>
    <name evidence="3" type="ORF">AWM68_13180</name>
</gene>
<dbReference type="PANTHER" id="PTHR12526">
    <property type="entry name" value="GLYCOSYLTRANSFERASE"/>
    <property type="match status" value="1"/>
</dbReference>
<dbReference type="InterPro" id="IPR028098">
    <property type="entry name" value="Glyco_trans_4-like_N"/>
</dbReference>
<dbReference type="Pfam" id="PF13439">
    <property type="entry name" value="Glyco_transf_4"/>
    <property type="match status" value="1"/>
</dbReference>
<feature type="domain" description="Glycosyltransferase subfamily 4-like N-terminal" evidence="2">
    <location>
        <begin position="13"/>
        <end position="163"/>
    </location>
</feature>
<feature type="domain" description="Glycosyl transferase family 1" evidence="1">
    <location>
        <begin position="178"/>
        <end position="326"/>
    </location>
</feature>
<dbReference type="GO" id="GO:0016757">
    <property type="term" value="F:glycosyltransferase activity"/>
    <property type="evidence" value="ECO:0007669"/>
    <property type="project" value="InterPro"/>
</dbReference>
<dbReference type="Gene3D" id="3.40.50.2000">
    <property type="entry name" value="Glycogen Phosphorylase B"/>
    <property type="match status" value="2"/>
</dbReference>
<dbReference type="Proteomes" id="UP000076567">
    <property type="component" value="Unassembled WGS sequence"/>
</dbReference>
<evidence type="ECO:0000259" key="2">
    <source>
        <dbReference type="Pfam" id="PF13439"/>
    </source>
</evidence>
<dbReference type="PANTHER" id="PTHR12526:SF630">
    <property type="entry name" value="GLYCOSYLTRANSFERASE"/>
    <property type="match status" value="1"/>
</dbReference>
<dbReference type="Pfam" id="PF00534">
    <property type="entry name" value="Glycos_transf_1"/>
    <property type="match status" value="1"/>
</dbReference>
<dbReference type="InterPro" id="IPR001296">
    <property type="entry name" value="Glyco_trans_1"/>
</dbReference>
<name>A0A165MZL5_9BACL</name>
<keyword evidence="3" id="KW-0808">Transferase</keyword>
<reference evidence="4" key="1">
    <citation type="submission" date="2016-01" db="EMBL/GenBank/DDBJ databases">
        <title>Draft genome of Chromobacterium sp. F49.</title>
        <authorList>
            <person name="Hong K.W."/>
        </authorList>
    </citation>
    <scope>NUCLEOTIDE SEQUENCE [LARGE SCALE GENOMIC DNA]</scope>
    <source>
        <strain evidence="4">P7IIIA</strain>
    </source>
</reference>
<dbReference type="RefSeq" id="WP_066245041.1">
    <property type="nucleotide sequence ID" value="NZ_LRFC01000038.1"/>
</dbReference>
<evidence type="ECO:0000259" key="1">
    <source>
        <dbReference type="Pfam" id="PF00534"/>
    </source>
</evidence>